<dbReference type="InterPro" id="IPR014710">
    <property type="entry name" value="RmlC-like_jellyroll"/>
</dbReference>
<proteinExistence type="predicted"/>
<keyword evidence="1" id="KW-0010">Activator</keyword>
<dbReference type="Gene3D" id="2.60.120.10">
    <property type="entry name" value="Jelly Rolls"/>
    <property type="match status" value="1"/>
</dbReference>
<dbReference type="NCBIfam" id="NF007707">
    <property type="entry name" value="PRK10402.1"/>
    <property type="match status" value="1"/>
</dbReference>
<dbReference type="PANTHER" id="PTHR24567">
    <property type="entry name" value="CRP FAMILY TRANSCRIPTIONAL REGULATORY PROTEIN"/>
    <property type="match status" value="1"/>
</dbReference>
<dbReference type="SUPFAM" id="SSF51206">
    <property type="entry name" value="cAMP-binding domain-like"/>
    <property type="match status" value="1"/>
</dbReference>
<dbReference type="CDD" id="cd00038">
    <property type="entry name" value="CAP_ED"/>
    <property type="match status" value="1"/>
</dbReference>
<dbReference type="Pfam" id="PF00027">
    <property type="entry name" value="cNMP_binding"/>
    <property type="match status" value="1"/>
</dbReference>
<accession>A0ABS2T2D5</accession>
<keyword evidence="4" id="KW-1185">Reference proteome</keyword>
<sequence length="221" mass="25620">MNHLQKKKEQLMKQTGFRQLFSFPIDSFVSVITHEPGEWIIQEGRRPESLFYIVTGKTKIYVTHQNGKVSLLNIMGERDFMGEMELFHDHYHTKGIQAISRTTCFALPYRACREKLLNDATFLRHLARFLSIKSTTMATKYAQSSFPLENRLAAFILQTAVEGMYKEAHVVVCDYFGVSYRHLLHVISQFCDKGYLQKVGRHYVVIERDGLLHLAALLEKD</sequence>
<dbReference type="InterPro" id="IPR050397">
    <property type="entry name" value="Env_Response_Regulators"/>
</dbReference>
<dbReference type="InterPro" id="IPR018490">
    <property type="entry name" value="cNMP-bd_dom_sf"/>
</dbReference>
<gene>
    <name evidence="3" type="ORF">JOC54_004142</name>
</gene>
<evidence type="ECO:0000313" key="3">
    <source>
        <dbReference type="EMBL" id="MBM7840849.1"/>
    </source>
</evidence>
<dbReference type="Proteomes" id="UP001179280">
    <property type="component" value="Unassembled WGS sequence"/>
</dbReference>
<evidence type="ECO:0000313" key="4">
    <source>
        <dbReference type="Proteomes" id="UP001179280"/>
    </source>
</evidence>
<dbReference type="InterPro" id="IPR000595">
    <property type="entry name" value="cNMP-bd_dom"/>
</dbReference>
<dbReference type="PROSITE" id="PS50042">
    <property type="entry name" value="CNMP_BINDING_3"/>
    <property type="match status" value="1"/>
</dbReference>
<evidence type="ECO:0000259" key="2">
    <source>
        <dbReference type="PROSITE" id="PS50042"/>
    </source>
</evidence>
<reference evidence="3" key="1">
    <citation type="submission" date="2021-01" db="EMBL/GenBank/DDBJ databases">
        <title>Genomic Encyclopedia of Type Strains, Phase IV (KMG-IV): sequencing the most valuable type-strain genomes for metagenomic binning, comparative biology and taxonomic classification.</title>
        <authorList>
            <person name="Goeker M."/>
        </authorList>
    </citation>
    <scope>NUCLEOTIDE SEQUENCE</scope>
    <source>
        <strain evidence="3">DSM 21943</strain>
    </source>
</reference>
<protein>
    <submittedName>
        <fullName evidence="3">CRP-like cAMP-binding protein</fullName>
    </submittedName>
</protein>
<name>A0ABS2T2D5_9BACI</name>
<dbReference type="PANTHER" id="PTHR24567:SF26">
    <property type="entry name" value="REGULATORY PROTEIN YEIL"/>
    <property type="match status" value="1"/>
</dbReference>
<organism evidence="3 4">
    <name type="scientific">Shouchella xiaoxiensis</name>
    <dbReference type="NCBI Taxonomy" id="766895"/>
    <lineage>
        <taxon>Bacteria</taxon>
        <taxon>Bacillati</taxon>
        <taxon>Bacillota</taxon>
        <taxon>Bacilli</taxon>
        <taxon>Bacillales</taxon>
        <taxon>Bacillaceae</taxon>
        <taxon>Shouchella</taxon>
    </lineage>
</organism>
<comment type="caution">
    <text evidence="3">The sequence shown here is derived from an EMBL/GenBank/DDBJ whole genome shotgun (WGS) entry which is preliminary data.</text>
</comment>
<feature type="domain" description="Cyclic nucleotide-binding" evidence="2">
    <location>
        <begin position="25"/>
        <end position="116"/>
    </location>
</feature>
<dbReference type="EMBL" id="JAFBCV010000017">
    <property type="protein sequence ID" value="MBM7840849.1"/>
    <property type="molecule type" value="Genomic_DNA"/>
</dbReference>
<evidence type="ECO:0000256" key="1">
    <source>
        <dbReference type="ARBA" id="ARBA00023159"/>
    </source>
</evidence>
<dbReference type="RefSeq" id="WP_367617840.1">
    <property type="nucleotide sequence ID" value="NZ_JAFBCV010000017.1"/>
</dbReference>
<dbReference type="SMART" id="SM00100">
    <property type="entry name" value="cNMP"/>
    <property type="match status" value="1"/>
</dbReference>